<dbReference type="EMBL" id="IACK01160377">
    <property type="protein sequence ID" value="LAA92009.1"/>
    <property type="molecule type" value="Transcribed_RNA"/>
</dbReference>
<accession>A0A2D4J6J6</accession>
<dbReference type="AlphaFoldDB" id="A0A2D4J6J6"/>
<keyword evidence="1" id="KW-0472">Membrane</keyword>
<proteinExistence type="predicted"/>
<sequence>MLSLGALARQRSVSGSKNPFWCAKQEFSLSMVFPGYFKKKEKKKNQGLVNCCTFVKACPICGLFGINVCCEAEFDLVKNQLDLEDLVSSFDSSQFGGPFVSQEGCTMFTFQYRYISFICFFLNLPQRGLFCAMHTIDFCITFAVVFPLVRIIALVLLLHSHLLCHVKPKKCPLHNG</sequence>
<name>A0A2D4J6J6_MICLE</name>
<keyword evidence="1" id="KW-1133">Transmembrane helix</keyword>
<keyword evidence="1" id="KW-0812">Transmembrane</keyword>
<reference evidence="2" key="1">
    <citation type="submission" date="2017-07" db="EMBL/GenBank/DDBJ databases">
        <authorList>
            <person name="Mikheyev A."/>
            <person name="Grau M."/>
        </authorList>
    </citation>
    <scope>NUCLEOTIDE SEQUENCE</scope>
    <source>
        <tissue evidence="2">Venom_gland</tissue>
    </source>
</reference>
<evidence type="ECO:0000256" key="1">
    <source>
        <dbReference type="SAM" id="Phobius"/>
    </source>
</evidence>
<evidence type="ECO:0000313" key="2">
    <source>
        <dbReference type="EMBL" id="LAA92004.1"/>
    </source>
</evidence>
<reference evidence="2" key="2">
    <citation type="submission" date="2017-11" db="EMBL/GenBank/DDBJ databases">
        <title>Coralsnake Venomics: Analyses of Venom Gland Transcriptomes and Proteomes of Six Brazilian Taxa.</title>
        <authorList>
            <person name="Aird S.D."/>
            <person name="Jorge da Silva N."/>
            <person name="Qiu L."/>
            <person name="Villar-Briones A."/>
            <person name="Aparecida-Saddi V."/>
            <person name="Campos-Telles M.P."/>
            <person name="Grau M."/>
            <person name="Mikheyev A.S."/>
        </authorList>
    </citation>
    <scope>NUCLEOTIDE SEQUENCE</scope>
    <source>
        <tissue evidence="2">Venom_gland</tissue>
    </source>
</reference>
<dbReference type="EMBL" id="IACK01160375">
    <property type="protein sequence ID" value="LAA92004.1"/>
    <property type="molecule type" value="Transcribed_RNA"/>
</dbReference>
<feature type="transmembrane region" description="Helical" evidence="1">
    <location>
        <begin position="140"/>
        <end position="160"/>
    </location>
</feature>
<protein>
    <submittedName>
        <fullName evidence="2">Uncharacterized protein</fullName>
    </submittedName>
</protein>
<organism evidence="2">
    <name type="scientific">Micrurus lemniscatus lemniscatus</name>
    <dbReference type="NCBI Taxonomy" id="129467"/>
    <lineage>
        <taxon>Eukaryota</taxon>
        <taxon>Metazoa</taxon>
        <taxon>Chordata</taxon>
        <taxon>Craniata</taxon>
        <taxon>Vertebrata</taxon>
        <taxon>Euteleostomi</taxon>
        <taxon>Lepidosauria</taxon>
        <taxon>Squamata</taxon>
        <taxon>Bifurcata</taxon>
        <taxon>Unidentata</taxon>
        <taxon>Episquamata</taxon>
        <taxon>Toxicofera</taxon>
        <taxon>Serpentes</taxon>
        <taxon>Colubroidea</taxon>
        <taxon>Elapidae</taxon>
        <taxon>Elapinae</taxon>
        <taxon>Micrurus</taxon>
    </lineage>
</organism>